<dbReference type="Proteomes" id="UP000075882">
    <property type="component" value="Unassembled WGS sequence"/>
</dbReference>
<dbReference type="AlphaFoldDB" id="A0A8W7PWX0"/>
<evidence type="ECO:0000313" key="1">
    <source>
        <dbReference type="EnsemblMetazoa" id="ACOM038718-PA.1"/>
    </source>
</evidence>
<reference evidence="1" key="1">
    <citation type="submission" date="2022-08" db="UniProtKB">
        <authorList>
            <consortium name="EnsemblMetazoa"/>
        </authorList>
    </citation>
    <scope>IDENTIFICATION</scope>
</reference>
<proteinExistence type="predicted"/>
<dbReference type="EnsemblMetazoa" id="ACOM038718-RA">
    <property type="protein sequence ID" value="ACOM038718-PA.1"/>
    <property type="gene ID" value="ACOM038718"/>
</dbReference>
<accession>A0A8W7PWX0</accession>
<organism evidence="1">
    <name type="scientific">Anopheles coluzzii</name>
    <name type="common">African malaria mosquito</name>
    <dbReference type="NCBI Taxonomy" id="1518534"/>
    <lineage>
        <taxon>Eukaryota</taxon>
        <taxon>Metazoa</taxon>
        <taxon>Ecdysozoa</taxon>
        <taxon>Arthropoda</taxon>
        <taxon>Hexapoda</taxon>
        <taxon>Insecta</taxon>
        <taxon>Pterygota</taxon>
        <taxon>Neoptera</taxon>
        <taxon>Endopterygota</taxon>
        <taxon>Diptera</taxon>
        <taxon>Nematocera</taxon>
        <taxon>Culicoidea</taxon>
        <taxon>Culicidae</taxon>
        <taxon>Anophelinae</taxon>
        <taxon>Anopheles</taxon>
    </lineage>
</organism>
<protein>
    <submittedName>
        <fullName evidence="1">Uncharacterized protein</fullName>
    </submittedName>
</protein>
<sequence>MFEASRLPTYRLRPIQSNAMVLMPPSMPTTGIRPLERASPPLNGTSTIWLPFSSMMNAFSSSMFGMQRPFSHANWDAAHVTLPHSNSSEWSPQSFSWSHRKLSGMHRPDLHWNSFVPHVGSVQRR</sequence>
<name>A0A8W7PWX0_ANOCL</name>